<reference evidence="1" key="1">
    <citation type="submission" date="2016-03" db="EMBL/GenBank/DDBJ databases">
        <title>Draft genome sequence of Rosellinia necatrix.</title>
        <authorList>
            <person name="Kanematsu S."/>
        </authorList>
    </citation>
    <scope>NUCLEOTIDE SEQUENCE [LARGE SCALE GENOMIC DNA]</scope>
    <source>
        <strain evidence="1">W97</strain>
    </source>
</reference>
<gene>
    <name evidence="1" type="ORF">SAMD00023353_3700960</name>
</gene>
<sequence length="178" mass="19328">MPVAITEVDCEKDLPFLAEINRRTFLQELPSRFAYKPLADVDGTGLAGFFQDRLVGRLSQPHARMFKAANPDTDQIYGFACWRRVGGAGGGEPVAAPAPAPVLVAAKTAPQLPPFMNAEFTVATGAEVKQLEDHMTGEHYCMLFGPYFVCYRGLTVRQTSPRLPLIPITKIGASALSC</sequence>
<dbReference type="AlphaFoldDB" id="A0A1W2TM08"/>
<dbReference type="OrthoDB" id="410198at2759"/>
<evidence type="ECO:0000313" key="2">
    <source>
        <dbReference type="Proteomes" id="UP000054516"/>
    </source>
</evidence>
<dbReference type="Proteomes" id="UP000054516">
    <property type="component" value="Unassembled WGS sequence"/>
</dbReference>
<name>A0A1W2TM08_ROSNE</name>
<accession>A0A1W2TM08</accession>
<organism evidence="1">
    <name type="scientific">Rosellinia necatrix</name>
    <name type="common">White root-rot fungus</name>
    <dbReference type="NCBI Taxonomy" id="77044"/>
    <lineage>
        <taxon>Eukaryota</taxon>
        <taxon>Fungi</taxon>
        <taxon>Dikarya</taxon>
        <taxon>Ascomycota</taxon>
        <taxon>Pezizomycotina</taxon>
        <taxon>Sordariomycetes</taxon>
        <taxon>Xylariomycetidae</taxon>
        <taxon>Xylariales</taxon>
        <taxon>Xylariaceae</taxon>
        <taxon>Rosellinia</taxon>
    </lineage>
</organism>
<evidence type="ECO:0000313" key="1">
    <source>
        <dbReference type="EMBL" id="GAP89355.2"/>
    </source>
</evidence>
<protein>
    <submittedName>
        <fullName evidence="1">Uncharacterized protein</fullName>
    </submittedName>
</protein>
<dbReference type="EMBL" id="DF977482">
    <property type="protein sequence ID" value="GAP89355.2"/>
    <property type="molecule type" value="Genomic_DNA"/>
</dbReference>
<keyword evidence="2" id="KW-1185">Reference proteome</keyword>
<dbReference type="STRING" id="77044.A0A1W2TM08"/>
<proteinExistence type="predicted"/>